<proteinExistence type="predicted"/>
<reference evidence="1" key="1">
    <citation type="submission" date="2020-05" db="EMBL/GenBank/DDBJ databases">
        <title>Chitinophaga laudate sp. nov., isolated from a tropical peat swamp.</title>
        <authorList>
            <person name="Goh C.B.S."/>
            <person name="Lee M.S."/>
            <person name="Parimannan S."/>
            <person name="Pasbakhsh P."/>
            <person name="Yule C.M."/>
            <person name="Rajandas H."/>
            <person name="Loke S."/>
            <person name="Croft L."/>
            <person name="Tan J.B.L."/>
        </authorList>
    </citation>
    <scope>NUCLEOTIDE SEQUENCE</scope>
    <source>
        <strain evidence="1">Mgbs1</strain>
    </source>
</reference>
<dbReference type="InterPro" id="IPR000782">
    <property type="entry name" value="FAS1_domain"/>
</dbReference>
<dbReference type="GO" id="GO:0050839">
    <property type="term" value="F:cell adhesion molecule binding"/>
    <property type="evidence" value="ECO:0007669"/>
    <property type="project" value="TreeGrafter"/>
</dbReference>
<protein>
    <submittedName>
        <fullName evidence="1">Uncharacterized protein</fullName>
    </submittedName>
</protein>
<dbReference type="GO" id="GO:0007155">
    <property type="term" value="P:cell adhesion"/>
    <property type="evidence" value="ECO:0007669"/>
    <property type="project" value="TreeGrafter"/>
</dbReference>
<comment type="caution">
    <text evidence="1">The sequence shown here is derived from an EMBL/GenBank/DDBJ whole genome shotgun (WGS) entry which is preliminary data.</text>
</comment>
<dbReference type="SUPFAM" id="SSF82153">
    <property type="entry name" value="FAS1 domain"/>
    <property type="match status" value="2"/>
</dbReference>
<sequence length="342" mass="37744">MIHRKLSRLVYHFLPAAGMILLLLSACSRNNEIAPQEETDRSRTGYMLEDNFNFTVCNKLFQFSGQAKLLKGQELYTVLAADNEAFKQIAAADIPQLSYENNWFRELAANAILPGNHLIRKMPLGDNQPLMSASGNNVYVSRYLEGNDTITTINGSQVTDTDVKTGNGSLQVTRQVVQPARFRQLPQLLTGDTTLTLFALAVQHSGLMPLLQQSEYTILAPVNAAMRAKGMIGPAINLTSPDGILATDKAVLADIVQYHILKEIHFLDRIHRRTDTAAQHALIMLNGEPVVTGGNPQQYNATTFTGKNNGQAARIYRFEYFNLANCPAGNGVVHHIDNILLP</sequence>
<dbReference type="Proteomes" id="UP000281028">
    <property type="component" value="Unassembled WGS sequence"/>
</dbReference>
<dbReference type="PANTHER" id="PTHR10900:SF77">
    <property type="entry name" value="FI19380P1"/>
    <property type="match status" value="1"/>
</dbReference>
<dbReference type="GO" id="GO:0005615">
    <property type="term" value="C:extracellular space"/>
    <property type="evidence" value="ECO:0007669"/>
    <property type="project" value="TreeGrafter"/>
</dbReference>
<dbReference type="OrthoDB" id="1119934at2"/>
<evidence type="ECO:0000313" key="2">
    <source>
        <dbReference type="Proteomes" id="UP000281028"/>
    </source>
</evidence>
<gene>
    <name evidence="1" type="ORF">ECE50_003605</name>
</gene>
<dbReference type="PANTHER" id="PTHR10900">
    <property type="entry name" value="PERIOSTIN-RELATED"/>
    <property type="match status" value="1"/>
</dbReference>
<dbReference type="Pfam" id="PF02469">
    <property type="entry name" value="Fasciclin"/>
    <property type="match status" value="2"/>
</dbReference>
<accession>A0A3S1CYQ0</accession>
<dbReference type="Gene3D" id="2.30.180.10">
    <property type="entry name" value="FAS1 domain"/>
    <property type="match status" value="2"/>
</dbReference>
<dbReference type="GO" id="GO:0031012">
    <property type="term" value="C:extracellular matrix"/>
    <property type="evidence" value="ECO:0007669"/>
    <property type="project" value="TreeGrafter"/>
</dbReference>
<dbReference type="InterPro" id="IPR050904">
    <property type="entry name" value="Adhesion/Biosynth-related"/>
</dbReference>
<dbReference type="InterPro" id="IPR036378">
    <property type="entry name" value="FAS1_dom_sf"/>
</dbReference>
<dbReference type="AlphaFoldDB" id="A0A3S1CYQ0"/>
<dbReference type="SMART" id="SM00554">
    <property type="entry name" value="FAS1"/>
    <property type="match status" value="2"/>
</dbReference>
<dbReference type="EMBL" id="RIAR02000001">
    <property type="protein sequence ID" value="NSL85902.1"/>
    <property type="molecule type" value="Genomic_DNA"/>
</dbReference>
<evidence type="ECO:0000313" key="1">
    <source>
        <dbReference type="EMBL" id="NSL85902.1"/>
    </source>
</evidence>
<name>A0A3S1CYQ0_9BACT</name>
<dbReference type="PROSITE" id="PS51257">
    <property type="entry name" value="PROKAR_LIPOPROTEIN"/>
    <property type="match status" value="1"/>
</dbReference>
<dbReference type="GO" id="GO:0030198">
    <property type="term" value="P:extracellular matrix organization"/>
    <property type="evidence" value="ECO:0007669"/>
    <property type="project" value="TreeGrafter"/>
</dbReference>
<keyword evidence="2" id="KW-1185">Reference proteome</keyword>
<dbReference type="PROSITE" id="PS50213">
    <property type="entry name" value="FAS1"/>
    <property type="match status" value="2"/>
</dbReference>
<organism evidence="1 2">
    <name type="scientific">Chitinophaga solisilvae</name>
    <dbReference type="NCBI Taxonomy" id="1233460"/>
    <lineage>
        <taxon>Bacteria</taxon>
        <taxon>Pseudomonadati</taxon>
        <taxon>Bacteroidota</taxon>
        <taxon>Chitinophagia</taxon>
        <taxon>Chitinophagales</taxon>
        <taxon>Chitinophagaceae</taxon>
        <taxon>Chitinophaga</taxon>
    </lineage>
</organism>